<dbReference type="Proteomes" id="UP000519897">
    <property type="component" value="Unassembled WGS sequence"/>
</dbReference>
<evidence type="ECO:0000313" key="3">
    <source>
        <dbReference type="Proteomes" id="UP000519897"/>
    </source>
</evidence>
<comment type="caution">
    <text evidence="2">The sequence shown here is derived from an EMBL/GenBank/DDBJ whole genome shotgun (WGS) entry which is preliminary data.</text>
</comment>
<keyword evidence="1" id="KW-1133">Transmembrane helix</keyword>
<keyword evidence="3" id="KW-1185">Reference proteome</keyword>
<keyword evidence="1" id="KW-0472">Membrane</keyword>
<evidence type="ECO:0000313" key="2">
    <source>
        <dbReference type="EMBL" id="MBB4144153.1"/>
    </source>
</evidence>
<reference evidence="2 3" key="1">
    <citation type="submission" date="2020-08" db="EMBL/GenBank/DDBJ databases">
        <title>Genomic Encyclopedia of Type Strains, Phase IV (KMG-IV): sequencing the most valuable type-strain genomes for metagenomic binning, comparative biology and taxonomic classification.</title>
        <authorList>
            <person name="Goeker M."/>
        </authorList>
    </citation>
    <scope>NUCLEOTIDE SEQUENCE [LARGE SCALE GENOMIC DNA]</scope>
    <source>
        <strain evidence="2 3">DSM 29514</strain>
    </source>
</reference>
<dbReference type="GO" id="GO:0006508">
    <property type="term" value="P:proteolysis"/>
    <property type="evidence" value="ECO:0007669"/>
    <property type="project" value="UniProtKB-KW"/>
</dbReference>
<name>A0A7W6LGX9_9HYPH</name>
<evidence type="ECO:0000256" key="1">
    <source>
        <dbReference type="SAM" id="Phobius"/>
    </source>
</evidence>
<dbReference type="RefSeq" id="WP_156379271.1">
    <property type="nucleotide sequence ID" value="NZ_CP049250.1"/>
</dbReference>
<organism evidence="2 3">
    <name type="scientific">Rhizobium rhizoryzae</name>
    <dbReference type="NCBI Taxonomy" id="451876"/>
    <lineage>
        <taxon>Bacteria</taxon>
        <taxon>Pseudomonadati</taxon>
        <taxon>Pseudomonadota</taxon>
        <taxon>Alphaproteobacteria</taxon>
        <taxon>Hyphomicrobiales</taxon>
        <taxon>Rhizobiaceae</taxon>
        <taxon>Rhizobium/Agrobacterium group</taxon>
        <taxon>Rhizobium</taxon>
    </lineage>
</organism>
<protein>
    <submittedName>
        <fullName evidence="2">Membrane-associated protease RseP (Regulator of RpoE activity)</fullName>
    </submittedName>
</protein>
<accession>A0A7W6LGX9</accession>
<feature type="transmembrane region" description="Helical" evidence="1">
    <location>
        <begin position="39"/>
        <end position="58"/>
    </location>
</feature>
<keyword evidence="1" id="KW-0812">Transmembrane</keyword>
<proteinExistence type="predicted"/>
<keyword evidence="2" id="KW-0645">Protease</keyword>
<dbReference type="PROSITE" id="PS51257">
    <property type="entry name" value="PROKAR_LIPOPROTEIN"/>
    <property type="match status" value="1"/>
</dbReference>
<gene>
    <name evidence="2" type="ORF">GGQ72_002705</name>
</gene>
<dbReference type="EMBL" id="JACIEC010000002">
    <property type="protein sequence ID" value="MBB4144153.1"/>
    <property type="molecule type" value="Genomic_DNA"/>
</dbReference>
<sequence length="81" mass="9242">MKLLDPTHPFYKPFWVRILTVVFPAVMACIEAYNQSWVWALLFLAVAGYAAYELLIMYDRSIAEAEAKKAAAQAQREGDEE</sequence>
<keyword evidence="2" id="KW-0378">Hydrolase</keyword>
<feature type="transmembrane region" description="Helical" evidence="1">
    <location>
        <begin position="14"/>
        <end position="33"/>
    </location>
</feature>
<dbReference type="GO" id="GO:0008233">
    <property type="term" value="F:peptidase activity"/>
    <property type="evidence" value="ECO:0007669"/>
    <property type="project" value="UniProtKB-KW"/>
</dbReference>
<dbReference type="AlphaFoldDB" id="A0A7W6LGX9"/>